<gene>
    <name evidence="2" type="ORF">FLM9_962</name>
</gene>
<evidence type="ECO:0008006" key="4">
    <source>
        <dbReference type="Google" id="ProtNLM"/>
    </source>
</evidence>
<organism evidence="2 3">
    <name type="scientific">Candidatus Synechococcus spongiarum</name>
    <dbReference type="NCBI Taxonomy" id="431041"/>
    <lineage>
        <taxon>Bacteria</taxon>
        <taxon>Bacillati</taxon>
        <taxon>Cyanobacteriota</taxon>
        <taxon>Cyanophyceae</taxon>
        <taxon>Synechococcales</taxon>
        <taxon>Synechococcaceae</taxon>
        <taxon>Synechococcus</taxon>
    </lineage>
</organism>
<keyword evidence="1" id="KW-1133">Transmembrane helix</keyword>
<evidence type="ECO:0000313" key="3">
    <source>
        <dbReference type="Proteomes" id="UP000182631"/>
    </source>
</evidence>
<feature type="transmembrane region" description="Helical" evidence="1">
    <location>
        <begin position="25"/>
        <end position="46"/>
    </location>
</feature>
<evidence type="ECO:0000313" key="2">
    <source>
        <dbReference type="EMBL" id="SAY38940.1"/>
    </source>
</evidence>
<accession>A0A171DGS4</accession>
<dbReference type="SUPFAM" id="SSF103088">
    <property type="entry name" value="OmpA-like"/>
    <property type="match status" value="1"/>
</dbReference>
<keyword evidence="3" id="KW-1185">Reference proteome</keyword>
<proteinExistence type="predicted"/>
<dbReference type="InterPro" id="IPR036737">
    <property type="entry name" value="OmpA-like_sf"/>
</dbReference>
<keyword evidence="1" id="KW-0472">Membrane</keyword>
<protein>
    <recommendedName>
        <fullName evidence="4">OmpA-like domain-containing protein</fullName>
    </recommendedName>
</protein>
<reference evidence="3" key="1">
    <citation type="submission" date="2016-02" db="EMBL/GenBank/DDBJ databases">
        <authorList>
            <person name="liu f."/>
        </authorList>
    </citation>
    <scope>NUCLEOTIDE SEQUENCE [LARGE SCALE GENOMIC DNA]</scope>
</reference>
<name>A0A171DGS4_9SYNE</name>
<evidence type="ECO:0000256" key="1">
    <source>
        <dbReference type="SAM" id="Phobius"/>
    </source>
</evidence>
<dbReference type="Gene3D" id="3.30.1330.60">
    <property type="entry name" value="OmpA-like domain"/>
    <property type="match status" value="1"/>
</dbReference>
<dbReference type="Proteomes" id="UP000182631">
    <property type="component" value="Unassembled WGS sequence"/>
</dbReference>
<dbReference type="EMBL" id="FITM01000102">
    <property type="protein sequence ID" value="SAY38940.1"/>
    <property type="molecule type" value="Genomic_DNA"/>
</dbReference>
<keyword evidence="1" id="KW-0812">Transmembrane</keyword>
<dbReference type="AlphaFoldDB" id="A0A171DGS4"/>
<sequence>MANARRTRGKDGDSSINPWLGYTDVLSSMLLIVVLAMGLVTLAKALNEKPPLISLTETDSEAFKFDTGSYGLSQGFLNALDERYTNDIKPTIEAFDVDVIEVIGHTDGQPNPRVASNLDRRLQTVTLQGGLTGLQYSSNAELGLLRAIAVGMYLQSRLEKDQLPVGIRPYSAASLLDLQGNFNPAPAVSDDRTRRRIDLRFTRSN</sequence>